<dbReference type="EMBL" id="AP015041">
    <property type="protein sequence ID" value="BAT94910.1"/>
    <property type="molecule type" value="Genomic_DNA"/>
</dbReference>
<evidence type="ECO:0000313" key="2">
    <source>
        <dbReference type="Proteomes" id="UP000291084"/>
    </source>
</evidence>
<proteinExistence type="predicted"/>
<evidence type="ECO:0000313" key="1">
    <source>
        <dbReference type="EMBL" id="BAT94910.1"/>
    </source>
</evidence>
<dbReference type="Proteomes" id="UP000291084">
    <property type="component" value="Chromosome 8"/>
</dbReference>
<protein>
    <submittedName>
        <fullName evidence="1">Uncharacterized protein</fullName>
    </submittedName>
</protein>
<organism evidence="1 2">
    <name type="scientific">Vigna angularis var. angularis</name>
    <dbReference type="NCBI Taxonomy" id="157739"/>
    <lineage>
        <taxon>Eukaryota</taxon>
        <taxon>Viridiplantae</taxon>
        <taxon>Streptophyta</taxon>
        <taxon>Embryophyta</taxon>
        <taxon>Tracheophyta</taxon>
        <taxon>Spermatophyta</taxon>
        <taxon>Magnoliopsida</taxon>
        <taxon>eudicotyledons</taxon>
        <taxon>Gunneridae</taxon>
        <taxon>Pentapetalae</taxon>
        <taxon>rosids</taxon>
        <taxon>fabids</taxon>
        <taxon>Fabales</taxon>
        <taxon>Fabaceae</taxon>
        <taxon>Papilionoideae</taxon>
        <taxon>50 kb inversion clade</taxon>
        <taxon>NPAAA clade</taxon>
        <taxon>indigoferoid/millettioid clade</taxon>
        <taxon>Phaseoleae</taxon>
        <taxon>Vigna</taxon>
    </lineage>
</organism>
<keyword evidence="2" id="KW-1185">Reference proteome</keyword>
<sequence length="77" mass="8856">MKRPYRLYSLNIISTHPAGCVKQRARHACSFKLRSKSLKLRSIQSQGYCSFFILFHAIHGSTKVEKQQVSKNNCQEA</sequence>
<gene>
    <name evidence="1" type="primary">Vigan.08G156100</name>
    <name evidence="1" type="ORF">VIGAN_08156100</name>
</gene>
<accession>A0A0S3SPX5</accession>
<reference evidence="1 2" key="1">
    <citation type="journal article" date="2015" name="Sci. Rep.">
        <title>The power of single molecule real-time sequencing technology in the de novo assembly of a eukaryotic genome.</title>
        <authorList>
            <person name="Sakai H."/>
            <person name="Naito K."/>
            <person name="Ogiso-Tanaka E."/>
            <person name="Takahashi Y."/>
            <person name="Iseki K."/>
            <person name="Muto C."/>
            <person name="Satou K."/>
            <person name="Teruya K."/>
            <person name="Shiroma A."/>
            <person name="Shimoji M."/>
            <person name="Hirano T."/>
            <person name="Itoh T."/>
            <person name="Kaga A."/>
            <person name="Tomooka N."/>
        </authorList>
    </citation>
    <scope>NUCLEOTIDE SEQUENCE [LARGE SCALE GENOMIC DNA]</scope>
    <source>
        <strain evidence="2">cv. Shumari</strain>
    </source>
</reference>
<name>A0A0S3SPX5_PHAAN</name>
<dbReference type="AlphaFoldDB" id="A0A0S3SPX5"/>